<dbReference type="AlphaFoldDB" id="A0A8J2FTJ3"/>
<organism evidence="1 2">
    <name type="scientific">Candidatus Methylacidithermus pantelleriae</name>
    <dbReference type="NCBI Taxonomy" id="2744239"/>
    <lineage>
        <taxon>Bacteria</taxon>
        <taxon>Pseudomonadati</taxon>
        <taxon>Verrucomicrobiota</taxon>
        <taxon>Methylacidiphilae</taxon>
        <taxon>Methylacidiphilales</taxon>
        <taxon>Methylacidiphilaceae</taxon>
        <taxon>Candidatus Methylacidithermus</taxon>
    </lineage>
</organism>
<keyword evidence="2" id="KW-1185">Reference proteome</keyword>
<protein>
    <submittedName>
        <fullName evidence="1">Uncharacterized protein</fullName>
    </submittedName>
</protein>
<comment type="caution">
    <text evidence="1">The sequence shown here is derived from an EMBL/GenBank/DDBJ whole genome shotgun (WGS) entry which is preliminary data.</text>
</comment>
<dbReference type="EMBL" id="CAJNOB010000045">
    <property type="protein sequence ID" value="CAF0702689.1"/>
    <property type="molecule type" value="Genomic_DNA"/>
</dbReference>
<name>A0A8J2FTJ3_9BACT</name>
<evidence type="ECO:0000313" key="1">
    <source>
        <dbReference type="EMBL" id="CAF0702689.1"/>
    </source>
</evidence>
<accession>A0A8J2FTJ3</accession>
<reference evidence="1" key="1">
    <citation type="submission" date="2021-02" db="EMBL/GenBank/DDBJ databases">
        <authorList>
            <person name="Cremers G."/>
            <person name="Picone N."/>
        </authorList>
    </citation>
    <scope>NUCLEOTIDE SEQUENCE</scope>
    <source>
        <strain evidence="1">PQ17</strain>
    </source>
</reference>
<proteinExistence type="predicted"/>
<sequence>MLTFRLGQLERGKLQIAKEQVSFPSDSVGRKLGRIGRHYQHFFSADTLLGFYALLF</sequence>
<dbReference type="Proteomes" id="UP000663859">
    <property type="component" value="Unassembled WGS sequence"/>
</dbReference>
<gene>
    <name evidence="1" type="ORF">MPNT_50158</name>
</gene>
<evidence type="ECO:0000313" key="2">
    <source>
        <dbReference type="Proteomes" id="UP000663859"/>
    </source>
</evidence>